<evidence type="ECO:0000313" key="4">
    <source>
        <dbReference type="Proteomes" id="UP000663419"/>
    </source>
</evidence>
<dbReference type="SUPFAM" id="SSF53187">
    <property type="entry name" value="Zn-dependent exopeptidases"/>
    <property type="match status" value="1"/>
</dbReference>
<organism evidence="3 4">
    <name type="scientific">Ajellomyces capsulatus (strain H88)</name>
    <name type="common">Darling's disease fungus</name>
    <name type="synonym">Histoplasma capsulatum</name>
    <dbReference type="NCBI Taxonomy" id="544711"/>
    <lineage>
        <taxon>Eukaryota</taxon>
        <taxon>Fungi</taxon>
        <taxon>Dikarya</taxon>
        <taxon>Ascomycota</taxon>
        <taxon>Pezizomycotina</taxon>
        <taxon>Eurotiomycetes</taxon>
        <taxon>Eurotiomycetidae</taxon>
        <taxon>Onygenales</taxon>
        <taxon>Ajellomycetaceae</taxon>
        <taxon>Histoplasma</taxon>
    </lineage>
</organism>
<dbReference type="PANTHER" id="PTHR11014">
    <property type="entry name" value="PEPTIDASE M20 FAMILY MEMBER"/>
    <property type="match status" value="1"/>
</dbReference>
<dbReference type="InterPro" id="IPR017439">
    <property type="entry name" value="Amidohydrolase"/>
</dbReference>
<gene>
    <name evidence="3" type="ORF">I7I53_06713</name>
</gene>
<dbReference type="SUPFAM" id="SSF55031">
    <property type="entry name" value="Bacterial exopeptidase dimerisation domain"/>
    <property type="match status" value="1"/>
</dbReference>
<dbReference type="Gene3D" id="3.40.630.10">
    <property type="entry name" value="Zn peptidases"/>
    <property type="match status" value="1"/>
</dbReference>
<dbReference type="Gene3D" id="3.30.70.360">
    <property type="match status" value="1"/>
</dbReference>
<feature type="domain" description="Peptidase M20 dimerisation" evidence="2">
    <location>
        <begin position="262"/>
        <end position="359"/>
    </location>
</feature>
<reference evidence="3" key="1">
    <citation type="submission" date="2021-01" db="EMBL/GenBank/DDBJ databases">
        <title>Chromosome-level genome assembly of a human fungal pathogen reveals clustering of transcriptionally co-regulated genes.</title>
        <authorList>
            <person name="Voorhies M."/>
            <person name="Cohen S."/>
            <person name="Shea T.P."/>
            <person name="Petrus S."/>
            <person name="Munoz J.F."/>
            <person name="Poplawski S."/>
            <person name="Goldman W.E."/>
            <person name="Michael T."/>
            <person name="Cuomo C.A."/>
            <person name="Sil A."/>
            <person name="Beyhan S."/>
        </authorList>
    </citation>
    <scope>NUCLEOTIDE SEQUENCE</scope>
    <source>
        <strain evidence="3">H88</strain>
    </source>
</reference>
<dbReference type="AlphaFoldDB" id="A0A8A1LCB3"/>
<evidence type="ECO:0000313" key="3">
    <source>
        <dbReference type="EMBL" id="QSS51401.1"/>
    </source>
</evidence>
<dbReference type="PANTHER" id="PTHR11014:SF63">
    <property type="entry name" value="METALLOPEPTIDASE, PUTATIVE (AFU_ORTHOLOGUE AFUA_6G09600)-RELATED"/>
    <property type="match status" value="1"/>
</dbReference>
<accession>A0A8A1LCB3</accession>
<dbReference type="Pfam" id="PF07687">
    <property type="entry name" value="M20_dimer"/>
    <property type="match status" value="1"/>
</dbReference>
<dbReference type="GO" id="GO:0016787">
    <property type="term" value="F:hydrolase activity"/>
    <property type="evidence" value="ECO:0007669"/>
    <property type="project" value="InterPro"/>
</dbReference>
<dbReference type="InterPro" id="IPR002933">
    <property type="entry name" value="Peptidase_M20"/>
</dbReference>
<dbReference type="Pfam" id="PF01546">
    <property type="entry name" value="Peptidase_M20"/>
    <property type="match status" value="1"/>
</dbReference>
<dbReference type="InterPro" id="IPR011650">
    <property type="entry name" value="Peptidase_M20_dimer"/>
</dbReference>
<name>A0A8A1LCB3_AJEC8</name>
<dbReference type="EMBL" id="CP069103">
    <property type="protein sequence ID" value="QSS51401.1"/>
    <property type="molecule type" value="Genomic_DNA"/>
</dbReference>
<proteinExistence type="inferred from homology"/>
<protein>
    <submittedName>
        <fullName evidence="3">Peptidase M20D</fullName>
    </submittedName>
</protein>
<dbReference type="NCBIfam" id="TIGR01891">
    <property type="entry name" value="amidohydrolases"/>
    <property type="match status" value="1"/>
</dbReference>
<evidence type="ECO:0000259" key="2">
    <source>
        <dbReference type="Pfam" id="PF07687"/>
    </source>
</evidence>
<comment type="similarity">
    <text evidence="1">Belongs to the peptidase M20A family.</text>
</comment>
<dbReference type="VEuPathDB" id="FungiDB:I7I53_06713"/>
<dbReference type="Proteomes" id="UP000663419">
    <property type="component" value="Chromosome 2"/>
</dbReference>
<evidence type="ECO:0000256" key="1">
    <source>
        <dbReference type="ARBA" id="ARBA00006247"/>
    </source>
</evidence>
<dbReference type="InterPro" id="IPR036264">
    <property type="entry name" value="Bact_exopeptidase_dim_dom"/>
</dbReference>
<sequence length="497" mass="52864">MSTVSLPSNGQCENQSIKHCLDIYNLFLEGVITSSATMASFTVDEISQVVEQHRPDLGPYEGLYKHLHAHPELSHQEYNTAKTVANKLQQLNIPGLRIHTGIGGTGVVAVLNNTNKAASPSSQFGPTVLLRAELDGLPVHEQTNLPYASKETTIDANDGNKPKPTMHACGHDLHMTCLLAATDSLASPALRARWNGTLVVLFQPAEEHGNGATRMISDGLFSPASPHNIPIPDVFLGQHVLPARAGTIGMKPGAQMAASDCLKVTFHGRGGHASMPHFTIDPIVMASSAVVRLQTIASREVQSGSVDGLGVVSVGSLHAGSAANIIPATADMEVNVRTADEATRAKVLASVERIVRAESEASGAEKEPEITRTLSFPVTVNDAAVTGKLGATFKRLFDDDGASKEAGALYRFWPDWPRSNASEDFGCLGASVGKPSCFWFFGGVDPQAWDAAEKDGTIARDIPVNHSPFFAPVMQPTMRVGVDALVGAALTFLQKRE</sequence>